<reference evidence="9" key="1">
    <citation type="submission" date="2018-05" db="EMBL/GenBank/DDBJ databases">
        <authorList>
            <person name="Lanie J.A."/>
            <person name="Ng W.-L."/>
            <person name="Kazmierczak K.M."/>
            <person name="Andrzejewski T.M."/>
            <person name="Davidsen T.M."/>
            <person name="Wayne K.J."/>
            <person name="Tettelin H."/>
            <person name="Glass J.I."/>
            <person name="Rusch D."/>
            <person name="Podicherti R."/>
            <person name="Tsui H.-C.T."/>
            <person name="Winkler M.E."/>
        </authorList>
    </citation>
    <scope>NUCLEOTIDE SEQUENCE</scope>
</reference>
<evidence type="ECO:0000256" key="1">
    <source>
        <dbReference type="ARBA" id="ARBA00001933"/>
    </source>
</evidence>
<accession>A0A381Q638</accession>
<dbReference type="PANTHER" id="PTHR42778:SF1">
    <property type="entry name" value="2-AMINOETHYLPHOSPHONATE--PYRUVATE TRANSAMINASE"/>
    <property type="match status" value="1"/>
</dbReference>
<comment type="catalytic activity">
    <reaction evidence="7">
        <text>(2-aminoethyl)phosphonate + pyruvate = phosphonoacetaldehyde + L-alanine</text>
        <dbReference type="Rhea" id="RHEA:17021"/>
        <dbReference type="ChEBI" id="CHEBI:15361"/>
        <dbReference type="ChEBI" id="CHEBI:57418"/>
        <dbReference type="ChEBI" id="CHEBI:57972"/>
        <dbReference type="ChEBI" id="CHEBI:58383"/>
        <dbReference type="EC" id="2.6.1.37"/>
    </reaction>
</comment>
<gene>
    <name evidence="9" type="ORF">METZ01_LOCUS25947</name>
</gene>
<keyword evidence="2" id="KW-0032">Aminotransferase</keyword>
<dbReference type="HAMAP" id="MF_01376">
    <property type="entry name" value="PhnW_aminotrans_5"/>
    <property type="match status" value="1"/>
</dbReference>
<dbReference type="PANTHER" id="PTHR42778">
    <property type="entry name" value="2-AMINOETHYLPHOSPHONATE--PYRUVATE TRANSAMINASE"/>
    <property type="match status" value="1"/>
</dbReference>
<dbReference type="InterPro" id="IPR015422">
    <property type="entry name" value="PyrdxlP-dep_Trfase_small"/>
</dbReference>
<feature type="domain" description="Aminotransferase class V" evidence="8">
    <location>
        <begin position="31"/>
        <end position="279"/>
    </location>
</feature>
<dbReference type="InterPro" id="IPR000192">
    <property type="entry name" value="Aminotrans_V_dom"/>
</dbReference>
<dbReference type="AlphaFoldDB" id="A0A381Q638"/>
<evidence type="ECO:0000256" key="3">
    <source>
        <dbReference type="ARBA" id="ARBA00022679"/>
    </source>
</evidence>
<dbReference type="InterPro" id="IPR024169">
    <property type="entry name" value="SP_NH2Trfase/AEP_transaminase"/>
</dbReference>
<protein>
    <recommendedName>
        <fullName evidence="6">2-aminoethylphosphonate--pyruvate transaminase</fullName>
        <ecNumber evidence="6">2.6.1.37</ecNumber>
    </recommendedName>
</protein>
<sequence length="366" mass="41173">MKRNILLNPGPATTTDSVKEALLVPDICPREQEFGELTQDVLNKVVQVVNGELTHTAVIFTGSGTAGVEAALSSVVPPEGKILILDNGAYGKRAETIIQAYGIPYRTHRLVWGDYPDVDTVEAIFKEDSELTHFVFVHHETTTGMLNPLPELLELCRKYEIDSIVDAMSSYAGLPIDMRELPIDYLISSSNKCIQGMAGTSFVIANKEKLAKTAEIRPRNLYLNLWGNHSYIEKTGQFQFTPPVQIVYALNQALDEFFVETQVGRTARYVKSYETLLDGLEIAGLELLLPKSQHSKLLTAIVEPDSPGYDFMEMHDYFYQNDITIYPGKGAKQDTFRIANIGEIDYRDMLVFNKLLLQYFEDKKIM</sequence>
<comment type="cofactor">
    <cofactor evidence="1">
        <name>pyridoxal 5'-phosphate</name>
        <dbReference type="ChEBI" id="CHEBI:597326"/>
    </cofactor>
</comment>
<dbReference type="EC" id="2.6.1.37" evidence="6"/>
<proteinExistence type="inferred from homology"/>
<dbReference type="GO" id="GO:0047304">
    <property type="term" value="F:2-aminoethylphosphonate-pyruvate transaminase activity"/>
    <property type="evidence" value="ECO:0007669"/>
    <property type="project" value="UniProtKB-EC"/>
</dbReference>
<dbReference type="EMBL" id="UINC01001167">
    <property type="protein sequence ID" value="SUZ73093.1"/>
    <property type="molecule type" value="Genomic_DNA"/>
</dbReference>
<dbReference type="Gene3D" id="3.90.1150.10">
    <property type="entry name" value="Aspartate Aminotransferase, domain 1"/>
    <property type="match status" value="1"/>
</dbReference>
<dbReference type="Gene3D" id="3.40.640.10">
    <property type="entry name" value="Type I PLP-dependent aspartate aminotransferase-like (Major domain)"/>
    <property type="match status" value="1"/>
</dbReference>
<evidence type="ECO:0000256" key="7">
    <source>
        <dbReference type="ARBA" id="ARBA00049460"/>
    </source>
</evidence>
<dbReference type="Pfam" id="PF00266">
    <property type="entry name" value="Aminotran_5"/>
    <property type="match status" value="1"/>
</dbReference>
<dbReference type="InterPro" id="IPR015424">
    <property type="entry name" value="PyrdxlP-dep_Trfase"/>
</dbReference>
<evidence type="ECO:0000256" key="6">
    <source>
        <dbReference type="ARBA" id="ARBA00044521"/>
    </source>
</evidence>
<organism evidence="9">
    <name type="scientific">marine metagenome</name>
    <dbReference type="NCBI Taxonomy" id="408172"/>
    <lineage>
        <taxon>unclassified sequences</taxon>
        <taxon>metagenomes</taxon>
        <taxon>ecological metagenomes</taxon>
    </lineage>
</organism>
<dbReference type="NCBIfam" id="NF010006">
    <property type="entry name" value="PRK13479.1"/>
    <property type="match status" value="1"/>
</dbReference>
<evidence type="ECO:0000256" key="5">
    <source>
        <dbReference type="ARBA" id="ARBA00023317"/>
    </source>
</evidence>
<dbReference type="InterPro" id="IPR012703">
    <property type="entry name" value="NH2EtPonate_pyrv_transaminase"/>
</dbReference>
<evidence type="ECO:0000313" key="9">
    <source>
        <dbReference type="EMBL" id="SUZ73093.1"/>
    </source>
</evidence>
<name>A0A381Q638_9ZZZZ</name>
<dbReference type="InterPro" id="IPR015421">
    <property type="entry name" value="PyrdxlP-dep_Trfase_major"/>
</dbReference>
<evidence type="ECO:0000259" key="8">
    <source>
        <dbReference type="Pfam" id="PF00266"/>
    </source>
</evidence>
<dbReference type="SUPFAM" id="SSF53383">
    <property type="entry name" value="PLP-dependent transferases"/>
    <property type="match status" value="1"/>
</dbReference>
<dbReference type="PIRSF" id="PIRSF000524">
    <property type="entry name" value="SPT"/>
    <property type="match status" value="1"/>
</dbReference>
<evidence type="ECO:0000256" key="2">
    <source>
        <dbReference type="ARBA" id="ARBA00022576"/>
    </source>
</evidence>
<dbReference type="NCBIfam" id="TIGR03301">
    <property type="entry name" value="PhnW-AepZ"/>
    <property type="match status" value="1"/>
</dbReference>
<keyword evidence="3" id="KW-0808">Transferase</keyword>
<keyword evidence="5" id="KW-0670">Pyruvate</keyword>
<keyword evidence="4" id="KW-0663">Pyridoxal phosphate</keyword>
<dbReference type="GO" id="GO:0019700">
    <property type="term" value="P:organic phosphonate catabolic process"/>
    <property type="evidence" value="ECO:0007669"/>
    <property type="project" value="InterPro"/>
</dbReference>
<evidence type="ECO:0000256" key="4">
    <source>
        <dbReference type="ARBA" id="ARBA00022898"/>
    </source>
</evidence>